<dbReference type="Gene3D" id="3.10.590.10">
    <property type="entry name" value="ph1033 like domains"/>
    <property type="match status" value="1"/>
</dbReference>
<keyword evidence="4" id="KW-1185">Reference proteome</keyword>
<dbReference type="OrthoDB" id="306690at2759"/>
<evidence type="ECO:0000313" key="3">
    <source>
        <dbReference type="EMBL" id="OQR69550.1"/>
    </source>
</evidence>
<evidence type="ECO:0000256" key="1">
    <source>
        <dbReference type="SAM" id="MobiDB-lite"/>
    </source>
</evidence>
<feature type="compositionally biased region" description="Acidic residues" evidence="1">
    <location>
        <begin position="239"/>
        <end position="253"/>
    </location>
</feature>
<sequence>VLHGANNNGGATHIANGGTPDPGNCIGGHSPDSSGTEVIIQQQPNWCPHLTCRTSLPDLPVPYTTRSSAQPSHDPVLKVNVETGDAALGDCEGRGIESAADESVGEGHRDDGGRASWSSVESQPAFGQGHPGTTSQSTFSQSATVSDDGREVPVAVTPRGSASDKEASPEVEHDPDATAGGLSQTAITSLSLSTWDWSAETTTKDWSASPPPPQELGMAEPFERSSPVACERPVRSDAVDGEQERDDGEQTDEAAETFRLLEELIRKNNYNPTRFDIRADGARFFVIKSYSEDDVHRSIKYSIWCSTERGNKKLDMAFREQQTRDGSSRPIYLFYSVNGSGHFCGMAQMTSTVDYNALTGVWAQDKWKGKFSVKWIYVKDIPNHEFRHIVLENNDGKPVTNSRDTQEIPENKGRLMLKILHLYRPQTSLFDDFLHYEKKQQKTEDERRQNDHSYHRSQGRDRSGPGGGGGGGGGRGFRDRERGPGVHHDDYRDHNGHHNHRDHSNANNRDFNSGGGSG</sequence>
<dbReference type="Pfam" id="PF04146">
    <property type="entry name" value="YTH"/>
    <property type="match status" value="1"/>
</dbReference>
<organism evidence="3 4">
    <name type="scientific">Tropilaelaps mercedesae</name>
    <dbReference type="NCBI Taxonomy" id="418985"/>
    <lineage>
        <taxon>Eukaryota</taxon>
        <taxon>Metazoa</taxon>
        <taxon>Ecdysozoa</taxon>
        <taxon>Arthropoda</taxon>
        <taxon>Chelicerata</taxon>
        <taxon>Arachnida</taxon>
        <taxon>Acari</taxon>
        <taxon>Parasitiformes</taxon>
        <taxon>Mesostigmata</taxon>
        <taxon>Gamasina</taxon>
        <taxon>Dermanyssoidea</taxon>
        <taxon>Laelapidae</taxon>
        <taxon>Tropilaelaps</taxon>
    </lineage>
</organism>
<dbReference type="GO" id="GO:0003729">
    <property type="term" value="F:mRNA binding"/>
    <property type="evidence" value="ECO:0007669"/>
    <property type="project" value="TreeGrafter"/>
</dbReference>
<reference evidence="3 4" key="1">
    <citation type="journal article" date="2017" name="Gigascience">
        <title>Draft genome of the honey bee ectoparasitic mite, Tropilaelaps mercedesae, is shaped by the parasitic life history.</title>
        <authorList>
            <person name="Dong X."/>
            <person name="Armstrong S.D."/>
            <person name="Xia D."/>
            <person name="Makepeace B.L."/>
            <person name="Darby A.C."/>
            <person name="Kadowaki T."/>
        </authorList>
    </citation>
    <scope>NUCLEOTIDE SEQUENCE [LARGE SCALE GENOMIC DNA]</scope>
    <source>
        <strain evidence="3">Wuxi-XJTLU</strain>
    </source>
</reference>
<proteinExistence type="predicted"/>
<feature type="compositionally biased region" description="Basic and acidic residues" evidence="1">
    <location>
        <begin position="162"/>
        <end position="176"/>
    </location>
</feature>
<dbReference type="GO" id="GO:1990247">
    <property type="term" value="F:N6-methyladenosine-containing RNA reader activity"/>
    <property type="evidence" value="ECO:0007669"/>
    <property type="project" value="TreeGrafter"/>
</dbReference>
<feature type="domain" description="YTH" evidence="2">
    <location>
        <begin position="282"/>
        <end position="420"/>
    </location>
</feature>
<feature type="non-terminal residue" evidence="3">
    <location>
        <position position="1"/>
    </location>
</feature>
<dbReference type="CDD" id="cd21134">
    <property type="entry name" value="YTH"/>
    <property type="match status" value="1"/>
</dbReference>
<dbReference type="PANTHER" id="PTHR12357:SF89">
    <property type="entry name" value="YTH DOMAIN-CONTAINING FAMILY PROTEIN"/>
    <property type="match status" value="1"/>
</dbReference>
<feature type="region of interest" description="Disordered" evidence="1">
    <location>
        <begin position="99"/>
        <end position="182"/>
    </location>
</feature>
<dbReference type="PANTHER" id="PTHR12357">
    <property type="entry name" value="YTH YT521-B HOMOLOGY DOMAIN-CONTAINING"/>
    <property type="match status" value="1"/>
</dbReference>
<feature type="compositionally biased region" description="Polar residues" evidence="1">
    <location>
        <begin position="1"/>
        <end position="10"/>
    </location>
</feature>
<dbReference type="GO" id="GO:0061157">
    <property type="term" value="P:mRNA destabilization"/>
    <property type="evidence" value="ECO:0007669"/>
    <property type="project" value="TreeGrafter"/>
</dbReference>
<feature type="non-terminal residue" evidence="3">
    <location>
        <position position="518"/>
    </location>
</feature>
<dbReference type="InterPro" id="IPR045168">
    <property type="entry name" value="YTH_prot"/>
</dbReference>
<feature type="region of interest" description="Disordered" evidence="1">
    <location>
        <begin position="1"/>
        <end position="35"/>
    </location>
</feature>
<dbReference type="EMBL" id="MNPL01020525">
    <property type="protein sequence ID" value="OQR69550.1"/>
    <property type="molecule type" value="Genomic_DNA"/>
</dbReference>
<feature type="compositionally biased region" description="Basic and acidic residues" evidence="1">
    <location>
        <begin position="440"/>
        <end position="463"/>
    </location>
</feature>
<dbReference type="InParanoid" id="A0A1V9X7J4"/>
<accession>A0A1V9X7J4</accession>
<protein>
    <recommendedName>
        <fullName evidence="2">YTH domain-containing protein</fullName>
    </recommendedName>
</protein>
<dbReference type="GO" id="GO:0005737">
    <property type="term" value="C:cytoplasm"/>
    <property type="evidence" value="ECO:0007669"/>
    <property type="project" value="TreeGrafter"/>
</dbReference>
<dbReference type="STRING" id="418985.A0A1V9X7J4"/>
<name>A0A1V9X7J4_9ACAR</name>
<gene>
    <name evidence="3" type="ORF">BIW11_04348</name>
</gene>
<evidence type="ECO:0000259" key="2">
    <source>
        <dbReference type="PROSITE" id="PS50882"/>
    </source>
</evidence>
<feature type="compositionally biased region" description="Basic and acidic residues" evidence="1">
    <location>
        <begin position="476"/>
        <end position="496"/>
    </location>
</feature>
<evidence type="ECO:0000313" key="4">
    <source>
        <dbReference type="Proteomes" id="UP000192247"/>
    </source>
</evidence>
<feature type="region of interest" description="Disordered" evidence="1">
    <location>
        <begin position="440"/>
        <end position="518"/>
    </location>
</feature>
<comment type="caution">
    <text evidence="3">The sequence shown here is derived from an EMBL/GenBank/DDBJ whole genome shotgun (WGS) entry which is preliminary data.</text>
</comment>
<dbReference type="AlphaFoldDB" id="A0A1V9X7J4"/>
<feature type="region of interest" description="Disordered" evidence="1">
    <location>
        <begin position="201"/>
        <end position="253"/>
    </location>
</feature>
<dbReference type="PROSITE" id="PS50882">
    <property type="entry name" value="YTH"/>
    <property type="match status" value="1"/>
</dbReference>
<dbReference type="InterPro" id="IPR007275">
    <property type="entry name" value="YTH_domain"/>
</dbReference>
<feature type="compositionally biased region" description="Gly residues" evidence="1">
    <location>
        <begin position="464"/>
        <end position="475"/>
    </location>
</feature>
<feature type="compositionally biased region" description="Low complexity" evidence="1">
    <location>
        <begin position="133"/>
        <end position="146"/>
    </location>
</feature>
<dbReference type="Proteomes" id="UP000192247">
    <property type="component" value="Unassembled WGS sequence"/>
</dbReference>